<dbReference type="GO" id="GO:0003677">
    <property type="term" value="F:DNA binding"/>
    <property type="evidence" value="ECO:0007669"/>
    <property type="project" value="InterPro"/>
</dbReference>
<dbReference type="InterPro" id="IPR002104">
    <property type="entry name" value="Integrase_catalytic"/>
</dbReference>
<evidence type="ECO:0000313" key="4">
    <source>
        <dbReference type="Proteomes" id="UP000061660"/>
    </source>
</evidence>
<dbReference type="PANTHER" id="PTHR30349:SF86">
    <property type="entry name" value="INTEGRASE_RECOMBINASE AQ_AA09-RELATED"/>
    <property type="match status" value="1"/>
</dbReference>
<sequence length="745" mass="88595">MITVQALRKVGGGANWFLINEKEIKLCWKLNEVQELEQLVKQLHSVLIELNIKGFQELMKTTQDTNIFNISYQIFSEEYKKFLETVCEWMFSNGKRISNVNVYNFLRDHLDGEKQYAFPSRHYTQTIVEVVGPFIDKLLNKLTLALKNKEKEYFWKLCEAVGDRISEAELCEYFLTNYKEDFETFIDECGKDFIRHRVLVGYLGLYNYVFNGSMEPYISNNRVKKYLDNNDNIFRKKSLEIYAIQHQESKKWKYRFEDDEWKLYSTQLQIINTVTLDFSYFDYQLKKEVKQYCQSLLKTSETHKSIRARLLCIRRFMEVFNQTPYQINSFLDLNFAHVQHIFDALQNVRKEDGDRKYRLTTIKETITEMKLFYQWLLEESNSPQSNPFMKIQFHNVSSFSEKTNYIPEEVIEAMQSKLDELPEHVKNIWVIMMHSGMRVSEALALEEDCLYFDEELNHLMLRYIPFKNLKHRERKGLDKYHTIPAKEVLVQCIINQIEQTKALRQKSGIKEIFITEKHNRITRYSPKWIANHINNLIEKHQIRDNFGNVYHYTHHQCRKTVTTELISKGATLEEVADFIGHLSTRTTERHYNDMQLEKIAELDAGFFEIMFNDMTEPEVLEAFSPEEKKALIQEIKLGSRETPEKNGICIKHISFGPCVKKSCMGCRFLTTGPQYLPNLYRSRKEQADYLKDMENDYKARNITDYENYIEYQRQKERLSLYDTAIKKSEEKAREVGMKIEKPADC</sequence>
<dbReference type="Proteomes" id="UP000061660">
    <property type="component" value="Chromosome"/>
</dbReference>
<dbReference type="EMBL" id="CP013652">
    <property type="protein sequence ID" value="ALS23185.1"/>
    <property type="molecule type" value="Genomic_DNA"/>
</dbReference>
<proteinExistence type="predicted"/>
<reference evidence="3 4" key="2">
    <citation type="journal article" date="2016" name="Genome Announc.">
        <title>Complete Genome Sequences of Two Interactive Moderate Thermophiles, Paenibacillus napthalenovorans 32O-Y and Paenibacillus sp. 32O-W.</title>
        <authorList>
            <person name="Butler R.R.III."/>
            <person name="Wang J."/>
            <person name="Stark B.C."/>
            <person name="Pombert J.F."/>
        </authorList>
    </citation>
    <scope>NUCLEOTIDE SEQUENCE [LARGE SCALE GENOMIC DNA]</scope>
    <source>
        <strain evidence="3 4">32O-Y</strain>
    </source>
</reference>
<dbReference type="STRING" id="162209.IJ22_28120"/>
<dbReference type="OrthoDB" id="2499800at2"/>
<keyword evidence="4" id="KW-1185">Reference proteome</keyword>
<dbReference type="InterPro" id="IPR013762">
    <property type="entry name" value="Integrase-like_cat_sf"/>
</dbReference>
<dbReference type="GO" id="GO:0006310">
    <property type="term" value="P:DNA recombination"/>
    <property type="evidence" value="ECO:0007669"/>
    <property type="project" value="UniProtKB-KW"/>
</dbReference>
<dbReference type="KEGG" id="pnp:IJ22_28120"/>
<dbReference type="RefSeq" id="WP_062409214.1">
    <property type="nucleotide sequence ID" value="NZ_CP013652.1"/>
</dbReference>
<reference evidence="4" key="1">
    <citation type="submission" date="2015-12" db="EMBL/GenBank/DDBJ databases">
        <title>Complete genome sequences of two moderately thermophilic Paenibacillus species.</title>
        <authorList>
            <person name="Butler R.III."/>
            <person name="Wang J."/>
            <person name="Stark B.C."/>
            <person name="Pombert J.-F."/>
        </authorList>
    </citation>
    <scope>NUCLEOTIDE SEQUENCE [LARGE SCALE GENOMIC DNA]</scope>
    <source>
        <strain evidence="4">32O-Y</strain>
    </source>
</reference>
<evidence type="ECO:0000313" key="3">
    <source>
        <dbReference type="EMBL" id="ALS23185.1"/>
    </source>
</evidence>
<dbReference type="SUPFAM" id="SSF56349">
    <property type="entry name" value="DNA breaking-rejoining enzymes"/>
    <property type="match status" value="1"/>
</dbReference>
<accession>A0A0U2UML2</accession>
<feature type="domain" description="Tyr recombinase" evidence="2">
    <location>
        <begin position="401"/>
        <end position="604"/>
    </location>
</feature>
<dbReference type="InterPro" id="IPR050090">
    <property type="entry name" value="Tyrosine_recombinase_XerCD"/>
</dbReference>
<name>A0A0U2UML2_9BACL</name>
<dbReference type="Pfam" id="PF00589">
    <property type="entry name" value="Phage_integrase"/>
    <property type="match status" value="1"/>
</dbReference>
<dbReference type="AlphaFoldDB" id="A0A0U2UML2"/>
<dbReference type="PATRIC" id="fig|162209.4.peg.2995"/>
<gene>
    <name evidence="3" type="ORF">IJ22_28120</name>
</gene>
<protein>
    <submittedName>
        <fullName evidence="3">Phage integrase</fullName>
    </submittedName>
</protein>
<dbReference type="PANTHER" id="PTHR30349">
    <property type="entry name" value="PHAGE INTEGRASE-RELATED"/>
    <property type="match status" value="1"/>
</dbReference>
<dbReference type="CDD" id="cd00397">
    <property type="entry name" value="DNA_BRE_C"/>
    <property type="match status" value="1"/>
</dbReference>
<organism evidence="3 4">
    <name type="scientific">Paenibacillus naphthalenovorans</name>
    <dbReference type="NCBI Taxonomy" id="162209"/>
    <lineage>
        <taxon>Bacteria</taxon>
        <taxon>Bacillati</taxon>
        <taxon>Bacillota</taxon>
        <taxon>Bacilli</taxon>
        <taxon>Bacillales</taxon>
        <taxon>Paenibacillaceae</taxon>
        <taxon>Paenibacillus</taxon>
    </lineage>
</organism>
<keyword evidence="1" id="KW-0233">DNA recombination</keyword>
<dbReference type="InterPro" id="IPR011010">
    <property type="entry name" value="DNA_brk_join_enz"/>
</dbReference>
<dbReference type="GO" id="GO:0015074">
    <property type="term" value="P:DNA integration"/>
    <property type="evidence" value="ECO:0007669"/>
    <property type="project" value="InterPro"/>
</dbReference>
<evidence type="ECO:0000259" key="2">
    <source>
        <dbReference type="PROSITE" id="PS51898"/>
    </source>
</evidence>
<evidence type="ECO:0000256" key="1">
    <source>
        <dbReference type="ARBA" id="ARBA00023172"/>
    </source>
</evidence>
<dbReference type="PROSITE" id="PS51898">
    <property type="entry name" value="TYR_RECOMBINASE"/>
    <property type="match status" value="1"/>
</dbReference>
<dbReference type="Gene3D" id="1.10.443.10">
    <property type="entry name" value="Intergrase catalytic core"/>
    <property type="match status" value="1"/>
</dbReference>